<name>A0A127KME4_9CAUD</name>
<reference evidence="1 2" key="1">
    <citation type="submission" date="2016-01" db="EMBL/GenBank/DDBJ databases">
        <title>The genomic content and context of auxiliary metabolic genes in marine cyanophages.</title>
        <authorList>
            <person name="Marston M.F."/>
            <person name="Martiny J.B.H."/>
            <person name="Crummett L.T."/>
        </authorList>
    </citation>
    <scope>NUCLEOTIDE SEQUENCE [LARGE SCALE GENOMIC DNA]</scope>
    <source>
        <strain evidence="1">RW_108_0702</strain>
    </source>
</reference>
<dbReference type="Proteomes" id="UP000203157">
    <property type="component" value="Segment"/>
</dbReference>
<protein>
    <submittedName>
        <fullName evidence="1">Uncharacterized protein</fullName>
    </submittedName>
</protein>
<evidence type="ECO:0000313" key="2">
    <source>
        <dbReference type="Proteomes" id="UP000203157"/>
    </source>
</evidence>
<dbReference type="RefSeq" id="YP_009301612.1">
    <property type="nucleotide sequence ID" value="NC_031235.1"/>
</dbReference>
<dbReference type="OrthoDB" id="24751at10239"/>
<accession>A0A127KME4</accession>
<dbReference type="EMBL" id="KU594606">
    <property type="protein sequence ID" value="AMO43119.1"/>
    <property type="molecule type" value="Genomic_DNA"/>
</dbReference>
<organism evidence="1 2">
    <name type="scientific">Cyanophage S-RIM32</name>
    <dbReference type="NCBI Taxonomy" id="1278479"/>
    <lineage>
        <taxon>Viruses</taxon>
        <taxon>Duplodnaviria</taxon>
        <taxon>Heunggongvirae</taxon>
        <taxon>Uroviricota</taxon>
        <taxon>Caudoviricetes</taxon>
        <taxon>Pantevenvirales</taxon>
        <taxon>Kyanoviridae</taxon>
        <taxon>Bristolvirus</taxon>
        <taxon>Bristolvirus rhodeisland</taxon>
    </lineage>
</organism>
<keyword evidence="2" id="KW-1185">Reference proteome</keyword>
<evidence type="ECO:0000313" key="1">
    <source>
        <dbReference type="EMBL" id="AMO43119.1"/>
    </source>
</evidence>
<dbReference type="GeneID" id="29122612"/>
<proteinExistence type="predicted"/>
<dbReference type="KEGG" id="vg:29122612"/>
<sequence>MKKLREITNEEKLNFYWNIGDRPENYTHVNSDGTERQYTREEWEDVILEFRKHPDLYDKDLSYIGKRREQYPDEVEQIDSIWKILSYMRDNGVDLGPEGDMLDTILSVKASIPKPSGL</sequence>
<gene>
    <name evidence="1" type="ORF">R1080702_110</name>
</gene>